<dbReference type="PANTHER" id="PTHR33336:SF15">
    <property type="entry name" value="ABM DOMAIN-CONTAINING PROTEIN"/>
    <property type="match status" value="1"/>
</dbReference>
<dbReference type="PROSITE" id="PS51725">
    <property type="entry name" value="ABM"/>
    <property type="match status" value="1"/>
</dbReference>
<evidence type="ECO:0000259" key="1">
    <source>
        <dbReference type="PROSITE" id="PS51725"/>
    </source>
</evidence>
<dbReference type="PANTHER" id="PTHR33336">
    <property type="entry name" value="QUINOL MONOOXYGENASE YGIN-RELATED"/>
    <property type="match status" value="1"/>
</dbReference>
<feature type="domain" description="ABM" evidence="1">
    <location>
        <begin position="5"/>
        <end position="93"/>
    </location>
</feature>
<protein>
    <submittedName>
        <fullName evidence="2">Antibiotic biosynthesis monooxygenase family protein</fullName>
    </submittedName>
</protein>
<reference evidence="2 3" key="1">
    <citation type="submission" date="2023-11" db="EMBL/GenBank/DDBJ databases">
        <title>Draft genomes analysis of Pseudomonas asiatica isolated from milk, feces and farm soil of cows suffering from clinical mastitis.</title>
        <authorList>
            <person name="Rahman T."/>
            <person name="Das Z.C."/>
            <person name="Hoque M.N."/>
        </authorList>
    </citation>
    <scope>NUCLEOTIDE SEQUENCE [LARGE SCALE GENOMIC DNA]</scope>
    <source>
        <strain evidence="2 3">2F2</strain>
    </source>
</reference>
<organism evidence="2 3">
    <name type="scientific">Pseudomonas asiatica</name>
    <dbReference type="NCBI Taxonomy" id="2219225"/>
    <lineage>
        <taxon>Bacteria</taxon>
        <taxon>Pseudomonadati</taxon>
        <taxon>Pseudomonadota</taxon>
        <taxon>Gammaproteobacteria</taxon>
        <taxon>Pseudomonadales</taxon>
        <taxon>Pseudomonadaceae</taxon>
        <taxon>Pseudomonas</taxon>
    </lineage>
</organism>
<accession>A0ABU5KSE1</accession>
<dbReference type="InterPro" id="IPR050744">
    <property type="entry name" value="AI-2_Isomerase_LsrG"/>
</dbReference>
<dbReference type="Gene3D" id="3.30.70.100">
    <property type="match status" value="1"/>
</dbReference>
<dbReference type="InterPro" id="IPR011008">
    <property type="entry name" value="Dimeric_a/b-barrel"/>
</dbReference>
<evidence type="ECO:0000313" key="2">
    <source>
        <dbReference type="EMBL" id="MDZ5736799.1"/>
    </source>
</evidence>
<dbReference type="GO" id="GO:0004497">
    <property type="term" value="F:monooxygenase activity"/>
    <property type="evidence" value="ECO:0007669"/>
    <property type="project" value="UniProtKB-KW"/>
</dbReference>
<sequence length="116" mass="12613">MTSTITVVAHITADPSSVAEVHNALLKAVDATQSEYGCLHYRLFENMDTQGHWTMLELWQDDDALTQHTLGEAFKNLSTAIAGKASVEVFRLTPAASAVQVKSVVDPNFWLGNGLP</sequence>
<evidence type="ECO:0000313" key="3">
    <source>
        <dbReference type="Proteomes" id="UP001292116"/>
    </source>
</evidence>
<dbReference type="EMBL" id="JAXUBM010000001">
    <property type="protein sequence ID" value="MDZ5736799.1"/>
    <property type="molecule type" value="Genomic_DNA"/>
</dbReference>
<keyword evidence="2" id="KW-0560">Oxidoreductase</keyword>
<dbReference type="InterPro" id="IPR007138">
    <property type="entry name" value="ABM_dom"/>
</dbReference>
<gene>
    <name evidence="2" type="ORF">SOW75_01270</name>
</gene>
<proteinExistence type="predicted"/>
<name>A0ABU5KSE1_9PSED</name>
<dbReference type="SUPFAM" id="SSF54909">
    <property type="entry name" value="Dimeric alpha+beta barrel"/>
    <property type="match status" value="1"/>
</dbReference>
<keyword evidence="2" id="KW-0503">Monooxygenase</keyword>
<dbReference type="Pfam" id="PF03992">
    <property type="entry name" value="ABM"/>
    <property type="match status" value="1"/>
</dbReference>
<keyword evidence="3" id="KW-1185">Reference proteome</keyword>
<dbReference type="RefSeq" id="WP_253081501.1">
    <property type="nucleotide sequence ID" value="NZ_JAXUBM010000001.1"/>
</dbReference>
<dbReference type="Proteomes" id="UP001292116">
    <property type="component" value="Unassembled WGS sequence"/>
</dbReference>
<comment type="caution">
    <text evidence="2">The sequence shown here is derived from an EMBL/GenBank/DDBJ whole genome shotgun (WGS) entry which is preliminary data.</text>
</comment>